<dbReference type="EMBL" id="BK032823">
    <property type="protein sequence ID" value="DAF62358.1"/>
    <property type="molecule type" value="Genomic_DNA"/>
</dbReference>
<accession>A0A8S5TGF7</accession>
<sequence>MGNSIFALFFYLLKLSMIIYYNSEKIFCYKKKFSHTHYNFLEIKGKEEL</sequence>
<organism evidence="2">
    <name type="scientific">Myoviridae sp. ctIty1</name>
    <dbReference type="NCBI Taxonomy" id="2827673"/>
    <lineage>
        <taxon>Viruses</taxon>
        <taxon>Duplodnaviria</taxon>
        <taxon>Heunggongvirae</taxon>
        <taxon>Uroviricota</taxon>
        <taxon>Caudoviricetes</taxon>
    </lineage>
</organism>
<keyword evidence="1" id="KW-1133">Transmembrane helix</keyword>
<protein>
    <submittedName>
        <fullName evidence="2">Uncharacterized protein</fullName>
    </submittedName>
</protein>
<evidence type="ECO:0000313" key="2">
    <source>
        <dbReference type="EMBL" id="DAF62358.1"/>
    </source>
</evidence>
<evidence type="ECO:0000256" key="1">
    <source>
        <dbReference type="SAM" id="Phobius"/>
    </source>
</evidence>
<proteinExistence type="predicted"/>
<name>A0A8S5TGF7_9CAUD</name>
<keyword evidence="1" id="KW-0812">Transmembrane</keyword>
<reference evidence="2" key="1">
    <citation type="journal article" date="2021" name="Proc. Natl. Acad. Sci. U.S.A.">
        <title>A Catalog of Tens of Thousands of Viruses from Human Metagenomes Reveals Hidden Associations with Chronic Diseases.</title>
        <authorList>
            <person name="Tisza M.J."/>
            <person name="Buck C.B."/>
        </authorList>
    </citation>
    <scope>NUCLEOTIDE SEQUENCE</scope>
    <source>
        <strain evidence="2">CtIty1</strain>
    </source>
</reference>
<keyword evidence="1" id="KW-0472">Membrane</keyword>
<feature type="transmembrane region" description="Helical" evidence="1">
    <location>
        <begin position="6"/>
        <end position="23"/>
    </location>
</feature>